<gene>
    <name evidence="1" type="ORF">SPELUC_LOCUS14581</name>
</gene>
<sequence length="66" mass="7459">MSKPSTPPSENSVDLTNDHITNPTSQTNNTNNHISNSVVQQVDNVKRRRPIEYIEDDIIDVEQKIA</sequence>
<dbReference type="Proteomes" id="UP000789366">
    <property type="component" value="Unassembled WGS sequence"/>
</dbReference>
<protein>
    <submittedName>
        <fullName evidence="1">14912_t:CDS:1</fullName>
    </submittedName>
</protein>
<proteinExistence type="predicted"/>
<feature type="non-terminal residue" evidence="1">
    <location>
        <position position="66"/>
    </location>
</feature>
<evidence type="ECO:0000313" key="1">
    <source>
        <dbReference type="EMBL" id="CAG8752519.1"/>
    </source>
</evidence>
<name>A0ACA9QH62_9GLOM</name>
<evidence type="ECO:0000313" key="2">
    <source>
        <dbReference type="Proteomes" id="UP000789366"/>
    </source>
</evidence>
<accession>A0ACA9QH62</accession>
<dbReference type="EMBL" id="CAJVPW010043642">
    <property type="protein sequence ID" value="CAG8752519.1"/>
    <property type="molecule type" value="Genomic_DNA"/>
</dbReference>
<comment type="caution">
    <text evidence="1">The sequence shown here is derived from an EMBL/GenBank/DDBJ whole genome shotgun (WGS) entry which is preliminary data.</text>
</comment>
<organism evidence="1 2">
    <name type="scientific">Cetraspora pellucida</name>
    <dbReference type="NCBI Taxonomy" id="1433469"/>
    <lineage>
        <taxon>Eukaryota</taxon>
        <taxon>Fungi</taxon>
        <taxon>Fungi incertae sedis</taxon>
        <taxon>Mucoromycota</taxon>
        <taxon>Glomeromycotina</taxon>
        <taxon>Glomeromycetes</taxon>
        <taxon>Diversisporales</taxon>
        <taxon>Gigasporaceae</taxon>
        <taxon>Cetraspora</taxon>
    </lineage>
</organism>
<reference evidence="1" key="1">
    <citation type="submission" date="2021-06" db="EMBL/GenBank/DDBJ databases">
        <authorList>
            <person name="Kallberg Y."/>
            <person name="Tangrot J."/>
            <person name="Rosling A."/>
        </authorList>
    </citation>
    <scope>NUCLEOTIDE SEQUENCE</scope>
    <source>
        <strain evidence="1">28 12/20/2015</strain>
    </source>
</reference>
<keyword evidence="2" id="KW-1185">Reference proteome</keyword>